<evidence type="ECO:0000256" key="8">
    <source>
        <dbReference type="ARBA" id="ARBA00022884"/>
    </source>
</evidence>
<evidence type="ECO:0000256" key="4">
    <source>
        <dbReference type="ARBA" id="ARBA00022723"/>
    </source>
</evidence>
<name>A0A9Q3CXJ7_9BASI</name>
<keyword evidence="1" id="KW-0815">Transposition</keyword>
<dbReference type="GO" id="GO:0015074">
    <property type="term" value="P:DNA integration"/>
    <property type="evidence" value="ECO:0007669"/>
    <property type="project" value="UniProtKB-KW"/>
</dbReference>
<evidence type="ECO:0000256" key="5">
    <source>
        <dbReference type="ARBA" id="ARBA00022759"/>
    </source>
</evidence>
<dbReference type="Gene3D" id="3.30.420.10">
    <property type="entry name" value="Ribonuclease H-like superfamily/Ribonuclease H"/>
    <property type="match status" value="1"/>
</dbReference>
<dbReference type="AlphaFoldDB" id="A0A9Q3CXJ7"/>
<comment type="caution">
    <text evidence="17">The sequence shown here is derived from an EMBL/GenBank/DDBJ whole genome shotgun (WGS) entry which is preliminary data.</text>
</comment>
<keyword evidence="12" id="KW-0233">DNA recombination</keyword>
<dbReference type="GO" id="GO:0032196">
    <property type="term" value="P:transposition"/>
    <property type="evidence" value="ECO:0007669"/>
    <property type="project" value="UniProtKB-KW"/>
</dbReference>
<dbReference type="OrthoDB" id="430476at2759"/>
<dbReference type="SUPFAM" id="SSF53098">
    <property type="entry name" value="Ribonuclease H-like"/>
    <property type="match status" value="1"/>
</dbReference>
<comment type="catalytic activity">
    <reaction evidence="15">
        <text>DNA(n) + a 2'-deoxyribonucleoside 5'-triphosphate = DNA(n+1) + diphosphate</text>
        <dbReference type="Rhea" id="RHEA:22508"/>
        <dbReference type="Rhea" id="RHEA-COMP:17339"/>
        <dbReference type="Rhea" id="RHEA-COMP:17340"/>
        <dbReference type="ChEBI" id="CHEBI:33019"/>
        <dbReference type="ChEBI" id="CHEBI:61560"/>
        <dbReference type="ChEBI" id="CHEBI:173112"/>
        <dbReference type="EC" id="2.7.7.7"/>
    </reaction>
</comment>
<keyword evidence="11" id="KW-0239">DNA-directed DNA polymerase</keyword>
<evidence type="ECO:0000259" key="16">
    <source>
        <dbReference type="PROSITE" id="PS50994"/>
    </source>
</evidence>
<evidence type="ECO:0000313" key="18">
    <source>
        <dbReference type="Proteomes" id="UP000765509"/>
    </source>
</evidence>
<evidence type="ECO:0000256" key="13">
    <source>
        <dbReference type="ARBA" id="ARBA00023268"/>
    </source>
</evidence>
<keyword evidence="8" id="KW-0694">RNA-binding</keyword>
<protein>
    <recommendedName>
        <fullName evidence="16">Integrase catalytic domain-containing protein</fullName>
    </recommendedName>
</protein>
<dbReference type="GO" id="GO:0003887">
    <property type="term" value="F:DNA-directed DNA polymerase activity"/>
    <property type="evidence" value="ECO:0007669"/>
    <property type="project" value="UniProtKB-KW"/>
</dbReference>
<organism evidence="17 18">
    <name type="scientific">Austropuccinia psidii MF-1</name>
    <dbReference type="NCBI Taxonomy" id="1389203"/>
    <lineage>
        <taxon>Eukaryota</taxon>
        <taxon>Fungi</taxon>
        <taxon>Dikarya</taxon>
        <taxon>Basidiomycota</taxon>
        <taxon>Pucciniomycotina</taxon>
        <taxon>Pucciniomycetes</taxon>
        <taxon>Pucciniales</taxon>
        <taxon>Sphaerophragmiaceae</taxon>
        <taxon>Austropuccinia</taxon>
    </lineage>
</organism>
<dbReference type="InterPro" id="IPR036397">
    <property type="entry name" value="RNaseH_sf"/>
</dbReference>
<evidence type="ECO:0000256" key="10">
    <source>
        <dbReference type="ARBA" id="ARBA00022918"/>
    </source>
</evidence>
<dbReference type="InterPro" id="IPR039537">
    <property type="entry name" value="Retrotran_Ty1/copia-like"/>
</dbReference>
<dbReference type="PANTHER" id="PTHR42648">
    <property type="entry name" value="TRANSPOSASE, PUTATIVE-RELATED"/>
    <property type="match status" value="1"/>
</dbReference>
<evidence type="ECO:0000256" key="14">
    <source>
        <dbReference type="ARBA" id="ARBA00048173"/>
    </source>
</evidence>
<dbReference type="InterPro" id="IPR012337">
    <property type="entry name" value="RNaseH-like_sf"/>
</dbReference>
<comment type="catalytic activity">
    <reaction evidence="14">
        <text>DNA(n) + a 2'-deoxyribonucleoside 5'-triphosphate = DNA(n+1) + diphosphate</text>
        <dbReference type="Rhea" id="RHEA:22508"/>
        <dbReference type="Rhea" id="RHEA-COMP:17339"/>
        <dbReference type="Rhea" id="RHEA-COMP:17340"/>
        <dbReference type="ChEBI" id="CHEBI:33019"/>
        <dbReference type="ChEBI" id="CHEBI:61560"/>
        <dbReference type="ChEBI" id="CHEBI:173112"/>
        <dbReference type="EC" id="2.7.7.49"/>
    </reaction>
</comment>
<dbReference type="InterPro" id="IPR057670">
    <property type="entry name" value="SH3_retrovirus"/>
</dbReference>
<dbReference type="GO" id="GO:0005634">
    <property type="term" value="C:nucleus"/>
    <property type="evidence" value="ECO:0007669"/>
    <property type="project" value="UniProtKB-ARBA"/>
</dbReference>
<dbReference type="InterPro" id="IPR013103">
    <property type="entry name" value="RVT_2"/>
</dbReference>
<evidence type="ECO:0000313" key="17">
    <source>
        <dbReference type="EMBL" id="MBW0491692.1"/>
    </source>
</evidence>
<keyword evidence="10" id="KW-0695">RNA-directed DNA polymerase</keyword>
<dbReference type="Proteomes" id="UP000765509">
    <property type="component" value="Unassembled WGS sequence"/>
</dbReference>
<keyword evidence="13" id="KW-0511">Multifunctional enzyme</keyword>
<dbReference type="Pfam" id="PF07727">
    <property type="entry name" value="RVT_2"/>
    <property type="match status" value="1"/>
</dbReference>
<dbReference type="InterPro" id="IPR001584">
    <property type="entry name" value="Integrase_cat-core"/>
</dbReference>
<dbReference type="GO" id="GO:0003723">
    <property type="term" value="F:RNA binding"/>
    <property type="evidence" value="ECO:0007669"/>
    <property type="project" value="UniProtKB-KW"/>
</dbReference>
<dbReference type="PANTHER" id="PTHR42648:SF11">
    <property type="entry name" value="TRANSPOSON TY4-P GAG-POL POLYPROTEIN"/>
    <property type="match status" value="1"/>
</dbReference>
<keyword evidence="9" id="KW-0229">DNA integration</keyword>
<evidence type="ECO:0000256" key="11">
    <source>
        <dbReference type="ARBA" id="ARBA00022932"/>
    </source>
</evidence>
<dbReference type="GO" id="GO:0003964">
    <property type="term" value="F:RNA-directed DNA polymerase activity"/>
    <property type="evidence" value="ECO:0007669"/>
    <property type="project" value="UniProtKB-KW"/>
</dbReference>
<reference evidence="17" key="1">
    <citation type="submission" date="2021-03" db="EMBL/GenBank/DDBJ databases">
        <title>Draft genome sequence of rust myrtle Austropuccinia psidii MF-1, a brazilian biotype.</title>
        <authorList>
            <person name="Quecine M.C."/>
            <person name="Pachon D.M.R."/>
            <person name="Bonatelli M.L."/>
            <person name="Correr F.H."/>
            <person name="Franceschini L.M."/>
            <person name="Leite T.F."/>
            <person name="Margarido G.R.A."/>
            <person name="Almeida C.A."/>
            <person name="Ferrarezi J.A."/>
            <person name="Labate C.A."/>
        </authorList>
    </citation>
    <scope>NUCLEOTIDE SEQUENCE</scope>
    <source>
        <strain evidence="17">MF-1</strain>
    </source>
</reference>
<proteinExistence type="predicted"/>
<sequence length="464" mass="52482">MRFVYLLSAKTACFDSFVRFQNLVENLKGQTIKTVISDNGAKFVNARFKNLFYLKGILHLPTAPYTPQQNPVSERGNWSLLEHIRVMMLDNCVPSEWWGEALAMATFLLNRTPVSTLDFMAPLTIMNSPKTRRKSKINPTGTLCIPVRIQEGHRNYRLFDPKTGYIHISHNCIFKDKEVFWPTHSLTLSTSVQEPLLLPSMPLFNFSSDVTEPQATPIHTTTPPIPSVEDASSIGPPLVEHPESVSTLENGGSLPKGWTYDTVPVEAPCNIDSNISDKHILGSGHSRKPPDRFAGTVVNKAPCSFREAMSSSKSNDWLLAMQNEFASLEKHGVLEEVELQKNLCLLDATWVFREKTNALGNFMERKAHLCVQGFLQVENLDFHKTFAPTGRLSTLWFLLGYCAYHDFDLHQMDVKTAFLHGDLNEDLFIWLPEGYKSLRSDPVFLKLQNSLWAQTKPQKLVSQN</sequence>
<accession>A0A9Q3CXJ7</accession>
<dbReference type="GO" id="GO:0016787">
    <property type="term" value="F:hydrolase activity"/>
    <property type="evidence" value="ECO:0007669"/>
    <property type="project" value="UniProtKB-KW"/>
</dbReference>
<feature type="domain" description="Integrase catalytic" evidence="16">
    <location>
        <begin position="1"/>
        <end position="130"/>
    </location>
</feature>
<evidence type="ECO:0000256" key="15">
    <source>
        <dbReference type="ARBA" id="ARBA00049244"/>
    </source>
</evidence>
<dbReference type="GO" id="GO:0004519">
    <property type="term" value="F:endonuclease activity"/>
    <property type="evidence" value="ECO:0007669"/>
    <property type="project" value="UniProtKB-KW"/>
</dbReference>
<keyword evidence="11" id="KW-0808">Transferase</keyword>
<dbReference type="GO" id="GO:0046872">
    <property type="term" value="F:metal ion binding"/>
    <property type="evidence" value="ECO:0007669"/>
    <property type="project" value="UniProtKB-KW"/>
</dbReference>
<evidence type="ECO:0000256" key="6">
    <source>
        <dbReference type="ARBA" id="ARBA00022801"/>
    </source>
</evidence>
<evidence type="ECO:0000256" key="1">
    <source>
        <dbReference type="ARBA" id="ARBA00022578"/>
    </source>
</evidence>
<evidence type="ECO:0000256" key="2">
    <source>
        <dbReference type="ARBA" id="ARBA00022695"/>
    </source>
</evidence>
<evidence type="ECO:0000256" key="3">
    <source>
        <dbReference type="ARBA" id="ARBA00022722"/>
    </source>
</evidence>
<gene>
    <name evidence="17" type="ORF">O181_031407</name>
</gene>
<dbReference type="Pfam" id="PF25597">
    <property type="entry name" value="SH3_retrovirus"/>
    <property type="match status" value="1"/>
</dbReference>
<dbReference type="GO" id="GO:0006310">
    <property type="term" value="P:DNA recombination"/>
    <property type="evidence" value="ECO:0007669"/>
    <property type="project" value="UniProtKB-KW"/>
</dbReference>
<keyword evidence="18" id="KW-1185">Reference proteome</keyword>
<evidence type="ECO:0000256" key="7">
    <source>
        <dbReference type="ARBA" id="ARBA00022842"/>
    </source>
</evidence>
<keyword evidence="2" id="KW-0548">Nucleotidyltransferase</keyword>
<keyword evidence="3" id="KW-0540">Nuclease</keyword>
<dbReference type="PROSITE" id="PS50994">
    <property type="entry name" value="INTEGRASE"/>
    <property type="match status" value="1"/>
</dbReference>
<keyword evidence="7" id="KW-0460">Magnesium</keyword>
<evidence type="ECO:0000256" key="9">
    <source>
        <dbReference type="ARBA" id="ARBA00022908"/>
    </source>
</evidence>
<keyword evidence="6" id="KW-0378">Hydrolase</keyword>
<dbReference type="EMBL" id="AVOT02011217">
    <property type="protein sequence ID" value="MBW0491692.1"/>
    <property type="molecule type" value="Genomic_DNA"/>
</dbReference>
<evidence type="ECO:0000256" key="12">
    <source>
        <dbReference type="ARBA" id="ARBA00023172"/>
    </source>
</evidence>
<keyword evidence="5" id="KW-0255">Endonuclease</keyword>
<keyword evidence="4" id="KW-0479">Metal-binding</keyword>